<dbReference type="OrthoDB" id="5855668at2759"/>
<dbReference type="Pfam" id="PF07002">
    <property type="entry name" value="Copine"/>
    <property type="match status" value="1"/>
</dbReference>
<comment type="similarity">
    <text evidence="1">Belongs to the copine family.</text>
</comment>
<dbReference type="Pfam" id="PF00168">
    <property type="entry name" value="C2"/>
    <property type="match status" value="2"/>
</dbReference>
<reference evidence="7" key="1">
    <citation type="submission" date="2021-01" db="EMBL/GenBank/DDBJ databases">
        <authorList>
            <person name="Li R."/>
            <person name="Bekaert M."/>
        </authorList>
    </citation>
    <scope>NUCLEOTIDE SEQUENCE</scope>
    <source>
        <strain evidence="7">Farmed</strain>
    </source>
</reference>
<evidence type="ECO:0000313" key="7">
    <source>
        <dbReference type="EMBL" id="CAE1252264.1"/>
    </source>
</evidence>
<evidence type="ECO:0000256" key="3">
    <source>
        <dbReference type="ARBA" id="ARBA00022737"/>
    </source>
</evidence>
<dbReference type="InterPro" id="IPR000008">
    <property type="entry name" value="C2_dom"/>
</dbReference>
<dbReference type="InterPro" id="IPR002035">
    <property type="entry name" value="VWF_A"/>
</dbReference>
<feature type="region of interest" description="Disordered" evidence="5">
    <location>
        <begin position="555"/>
        <end position="576"/>
    </location>
</feature>
<dbReference type="AlphaFoldDB" id="A0A812C3Q5"/>
<keyword evidence="4" id="KW-0106">Calcium</keyword>
<dbReference type="InterPro" id="IPR045052">
    <property type="entry name" value="Copine"/>
</dbReference>
<dbReference type="PANTHER" id="PTHR10857">
    <property type="entry name" value="COPINE"/>
    <property type="match status" value="1"/>
</dbReference>
<feature type="domain" description="C2" evidence="6">
    <location>
        <begin position="149"/>
        <end position="272"/>
    </location>
</feature>
<keyword evidence="3" id="KW-0677">Repeat</keyword>
<evidence type="ECO:0000256" key="2">
    <source>
        <dbReference type="ARBA" id="ARBA00022723"/>
    </source>
</evidence>
<dbReference type="SUPFAM" id="SSF49562">
    <property type="entry name" value="C2 domain (Calcium/lipid-binding domain, CaLB)"/>
    <property type="match status" value="2"/>
</dbReference>
<dbReference type="InterPro" id="IPR036465">
    <property type="entry name" value="vWFA_dom_sf"/>
</dbReference>
<evidence type="ECO:0000259" key="6">
    <source>
        <dbReference type="PROSITE" id="PS50004"/>
    </source>
</evidence>
<gene>
    <name evidence="7" type="ORF">SPHA_27895</name>
</gene>
<keyword evidence="7" id="KW-0675">Receptor</keyword>
<dbReference type="Proteomes" id="UP000597762">
    <property type="component" value="Unassembled WGS sequence"/>
</dbReference>
<organism evidence="7 8">
    <name type="scientific">Acanthosepion pharaonis</name>
    <name type="common">Pharaoh cuttlefish</name>
    <name type="synonym">Sepia pharaonis</name>
    <dbReference type="NCBI Taxonomy" id="158019"/>
    <lineage>
        <taxon>Eukaryota</taxon>
        <taxon>Metazoa</taxon>
        <taxon>Spiralia</taxon>
        <taxon>Lophotrochozoa</taxon>
        <taxon>Mollusca</taxon>
        <taxon>Cephalopoda</taxon>
        <taxon>Coleoidea</taxon>
        <taxon>Decapodiformes</taxon>
        <taxon>Sepiida</taxon>
        <taxon>Sepiina</taxon>
        <taxon>Sepiidae</taxon>
        <taxon>Acanthosepion</taxon>
    </lineage>
</organism>
<dbReference type="SMART" id="SM00239">
    <property type="entry name" value="C2"/>
    <property type="match status" value="2"/>
</dbReference>
<keyword evidence="8" id="KW-1185">Reference proteome</keyword>
<protein>
    <submittedName>
        <fullName evidence="7">Copine-7,Protein BONZAI 1,Copine-3,Copine-A,Copine-8,Copine-9,Copine-2,Nicotinic receptor-associated protein 1,Copine-6,Copine-5,Copine-4,Copine-1</fullName>
    </submittedName>
</protein>
<dbReference type="InterPro" id="IPR010734">
    <property type="entry name" value="Copine_C"/>
</dbReference>
<evidence type="ECO:0000256" key="1">
    <source>
        <dbReference type="ARBA" id="ARBA00009048"/>
    </source>
</evidence>
<name>A0A812C3Q5_ACAPH</name>
<dbReference type="PANTHER" id="PTHR10857:SF106">
    <property type="entry name" value="C2 DOMAIN-CONTAINING PROTEIN"/>
    <property type="match status" value="1"/>
</dbReference>
<feature type="domain" description="C2" evidence="6">
    <location>
        <begin position="1"/>
        <end position="129"/>
    </location>
</feature>
<accession>A0A812C3Q5</accession>
<dbReference type="GO" id="GO:0046872">
    <property type="term" value="F:metal ion binding"/>
    <property type="evidence" value="ECO:0007669"/>
    <property type="project" value="UniProtKB-KW"/>
</dbReference>
<dbReference type="FunFam" id="2.60.40.150:FF:000099">
    <property type="entry name" value="Copine 3"/>
    <property type="match status" value="1"/>
</dbReference>
<evidence type="ECO:0000313" key="8">
    <source>
        <dbReference type="Proteomes" id="UP000597762"/>
    </source>
</evidence>
<dbReference type="GO" id="GO:0005886">
    <property type="term" value="C:plasma membrane"/>
    <property type="evidence" value="ECO:0007669"/>
    <property type="project" value="TreeGrafter"/>
</dbReference>
<evidence type="ECO:0000256" key="4">
    <source>
        <dbReference type="ARBA" id="ARBA00022837"/>
    </source>
</evidence>
<dbReference type="InterPro" id="IPR035892">
    <property type="entry name" value="C2_domain_sf"/>
</dbReference>
<dbReference type="SUPFAM" id="SSF53300">
    <property type="entry name" value="vWA-like"/>
    <property type="match status" value="1"/>
</dbReference>
<sequence length="576" mass="65014">MLNKMATDMFQPGSSIIPATLVELSVSCRKLIDADVFSKSDPMCVLFTQDPGSKKWTEFGRTEIIWNNLNPDFVKKFIIHYFFEESQKLKFEIYDVDSKSAKLDKHDFLGKLECTLAEIVIANRLVKRLQASDEDWDDRKNNEGGPKRDSGVIIVNAEELSSCKEEVTMQFSAHQLDKKDFFGKSDPFLAFYRCNEDGSFTVVHRTEVIKRTLNPTWRTFTINIRLLCNGDYERPIKVECYDWDADGGHDLIGVFQTTLRELSKGRDISNVYECINPKKKAKKKKYRNSGTIELLSCSVDKVFTFLDYIRGGTQIHCTFAIDFTASNGNPTSPSSLHYISPYNLNPYATSLHAVGNIIQDYDTDKLFPALGFGARLPPNGIVSHEFALNGNPENPYCHGIQGVIDAYHKTLHSVQLYGPTNFSPCINHVAKFAALQQDGNDYFILLILTDGIITDMPQTMEAIVNASKLPMSIIIIGIGDADFEAMEILDGDDVRVSSRGRYAERDIVQFVPMRNFAFNNQGDNSLTVQARLAKEVLEEIPEQFLSYMKKHNVRPKPPLLRQPTISSITSLPASEQ</sequence>
<dbReference type="InterPro" id="IPR037768">
    <property type="entry name" value="C2B_Copine"/>
</dbReference>
<dbReference type="PROSITE" id="PS50004">
    <property type="entry name" value="C2"/>
    <property type="match status" value="2"/>
</dbReference>
<dbReference type="Gene3D" id="2.60.40.150">
    <property type="entry name" value="C2 domain"/>
    <property type="match status" value="2"/>
</dbReference>
<dbReference type="GO" id="GO:0071277">
    <property type="term" value="P:cellular response to calcium ion"/>
    <property type="evidence" value="ECO:0007669"/>
    <property type="project" value="TreeGrafter"/>
</dbReference>
<dbReference type="CDD" id="cd01459">
    <property type="entry name" value="vWA_copine_like"/>
    <property type="match status" value="1"/>
</dbReference>
<dbReference type="EMBL" id="CAHIKZ030001096">
    <property type="protein sequence ID" value="CAE1252264.1"/>
    <property type="molecule type" value="Genomic_DNA"/>
</dbReference>
<feature type="compositionally biased region" description="Polar residues" evidence="5">
    <location>
        <begin position="563"/>
        <end position="576"/>
    </location>
</feature>
<dbReference type="CDD" id="cd04047">
    <property type="entry name" value="C2B_Copine"/>
    <property type="match status" value="1"/>
</dbReference>
<dbReference type="GO" id="GO:0005544">
    <property type="term" value="F:calcium-dependent phospholipid binding"/>
    <property type="evidence" value="ECO:0007669"/>
    <property type="project" value="InterPro"/>
</dbReference>
<keyword evidence="2" id="KW-0479">Metal-binding</keyword>
<proteinExistence type="inferred from homology"/>
<dbReference type="SMART" id="SM00327">
    <property type="entry name" value="VWA"/>
    <property type="match status" value="1"/>
</dbReference>
<evidence type="ECO:0000256" key="5">
    <source>
        <dbReference type="SAM" id="MobiDB-lite"/>
    </source>
</evidence>
<comment type="caution">
    <text evidence="7">The sequence shown here is derived from an EMBL/GenBank/DDBJ whole genome shotgun (WGS) entry which is preliminary data.</text>
</comment>
<dbReference type="FunFam" id="2.60.40.150:FF:000013">
    <property type="entry name" value="copine-9 isoform X1"/>
    <property type="match status" value="1"/>
</dbReference>
<dbReference type="CDD" id="cd04048">
    <property type="entry name" value="C2A_Copine"/>
    <property type="match status" value="1"/>
</dbReference>